<dbReference type="InterPro" id="IPR008928">
    <property type="entry name" value="6-hairpin_glycosidase_sf"/>
</dbReference>
<evidence type="ECO:0000313" key="3">
    <source>
        <dbReference type="Proteomes" id="UP001595976"/>
    </source>
</evidence>
<feature type="domain" description="GH15-like" evidence="1">
    <location>
        <begin position="234"/>
        <end position="602"/>
    </location>
</feature>
<evidence type="ECO:0000313" key="2">
    <source>
        <dbReference type="EMBL" id="MFC5294895.1"/>
    </source>
</evidence>
<evidence type="ECO:0000259" key="1">
    <source>
        <dbReference type="Pfam" id="PF00723"/>
    </source>
</evidence>
<accession>A0ABW0F8Z6</accession>
<reference evidence="3" key="1">
    <citation type="journal article" date="2019" name="Int. J. Syst. Evol. Microbiol.">
        <title>The Global Catalogue of Microorganisms (GCM) 10K type strain sequencing project: providing services to taxonomists for standard genome sequencing and annotation.</title>
        <authorList>
            <consortium name="The Broad Institute Genomics Platform"/>
            <consortium name="The Broad Institute Genome Sequencing Center for Infectious Disease"/>
            <person name="Wu L."/>
            <person name="Ma J."/>
        </authorList>
    </citation>
    <scope>NUCLEOTIDE SEQUENCE [LARGE SCALE GENOMIC DNA]</scope>
    <source>
        <strain evidence="3">CGMCC 1.15643</strain>
    </source>
</reference>
<dbReference type="RefSeq" id="WP_158443597.1">
    <property type="nucleotide sequence ID" value="NZ_JAOAOS010000003.1"/>
</dbReference>
<gene>
    <name evidence="2" type="ORF">ACFPK2_18040</name>
</gene>
<dbReference type="InterPro" id="IPR011613">
    <property type="entry name" value="GH15-like"/>
</dbReference>
<dbReference type="Gene3D" id="1.50.10.10">
    <property type="match status" value="1"/>
</dbReference>
<dbReference type="EMBL" id="JBHSLI010000007">
    <property type="protein sequence ID" value="MFC5294895.1"/>
    <property type="molecule type" value="Genomic_DNA"/>
</dbReference>
<dbReference type="PANTHER" id="PTHR31616">
    <property type="entry name" value="TREHALASE"/>
    <property type="match status" value="1"/>
</dbReference>
<keyword evidence="3" id="KW-1185">Reference proteome</keyword>
<dbReference type="Pfam" id="PF00723">
    <property type="entry name" value="Glyco_hydro_15"/>
    <property type="match status" value="1"/>
</dbReference>
<comment type="caution">
    <text evidence="2">The sequence shown here is derived from an EMBL/GenBank/DDBJ whole genome shotgun (WGS) entry which is preliminary data.</text>
</comment>
<keyword evidence="2" id="KW-0378">Hydrolase</keyword>
<organism evidence="2 3">
    <name type="scientific">Bosea minatitlanensis</name>
    <dbReference type="NCBI Taxonomy" id="128782"/>
    <lineage>
        <taxon>Bacteria</taxon>
        <taxon>Pseudomonadati</taxon>
        <taxon>Pseudomonadota</taxon>
        <taxon>Alphaproteobacteria</taxon>
        <taxon>Hyphomicrobiales</taxon>
        <taxon>Boseaceae</taxon>
        <taxon>Bosea</taxon>
    </lineage>
</organism>
<dbReference type="InterPro" id="IPR012341">
    <property type="entry name" value="6hp_glycosidase-like_sf"/>
</dbReference>
<dbReference type="GO" id="GO:0016787">
    <property type="term" value="F:hydrolase activity"/>
    <property type="evidence" value="ECO:0007669"/>
    <property type="project" value="UniProtKB-KW"/>
</dbReference>
<dbReference type="Proteomes" id="UP001595976">
    <property type="component" value="Unassembled WGS sequence"/>
</dbReference>
<name>A0ABW0F8Z6_9HYPH</name>
<dbReference type="PANTHER" id="PTHR31616:SF0">
    <property type="entry name" value="GLUCAN 1,4-ALPHA-GLUCOSIDASE"/>
    <property type="match status" value="1"/>
</dbReference>
<sequence length="613" mass="69195">MTVTTTAAGHHSASLDLGVIGNCSIAALIDRRARIVWGCFPRFDRDPVFCSLIDNEADDGDEAPKKGFFAIELVGMTRCEQSYLDNTAILSSVLSDDQGNAIEILDFAPRFVRYERFFRPPQLVRRVRRVSGRPRIRVLVRPCLGIGEEPDEVTRGSNHVRFVGAAQTIRLTTNAPLSYVVEGIPFAVDQTYSFFIGADEALRAEIETTSREFLDKTTDYWRDWVRSLSIPFEYQTAVIRAAITLKLCAFEETGAIVAALTTSIPEAPGTQRNWDYRYCWLRDAYFVVHALNRLGTTRTMEDYLGFITNIVDSFSESGAEHLPPLYPITRGGTLTEFEAGNLSGYRGHRPVRFGNGAAVQIQNDGYGAVVLAATHSFFDRRLIQPGKDTLFAQLERMGELALSVFDKPDAGPWELREKEAVHAFSSVMCWAACDRLARIAGTLGRADRKEYWKDHARRLKEIIAERIWNERKGHFVSTFDGEDLDATLLLLAEIGFVKPEDARFVATVEAIGRDLKRGDLLLRYATQDDFGYMHTGFLICAFWYVDALNAIGRHEEAKELFERILQRRNSFGLLSEDADLKTGELWGNFPQTYSMVGMINCAMRLSRNWEEAF</sequence>
<dbReference type="SUPFAM" id="SSF48208">
    <property type="entry name" value="Six-hairpin glycosidases"/>
    <property type="match status" value="1"/>
</dbReference>
<protein>
    <submittedName>
        <fullName evidence="2">Glycoside hydrolase family 15 protein</fullName>
    </submittedName>
</protein>
<proteinExistence type="predicted"/>